<organism evidence="2 3">
    <name type="scientific">Plutella xylostella</name>
    <name type="common">Diamondback moth</name>
    <name type="synonym">Plutella maculipennis</name>
    <dbReference type="NCBI Taxonomy" id="51655"/>
    <lineage>
        <taxon>Eukaryota</taxon>
        <taxon>Metazoa</taxon>
        <taxon>Ecdysozoa</taxon>
        <taxon>Arthropoda</taxon>
        <taxon>Hexapoda</taxon>
        <taxon>Insecta</taxon>
        <taxon>Pterygota</taxon>
        <taxon>Neoptera</taxon>
        <taxon>Endopterygota</taxon>
        <taxon>Lepidoptera</taxon>
        <taxon>Glossata</taxon>
        <taxon>Ditrysia</taxon>
        <taxon>Yponomeutoidea</taxon>
        <taxon>Plutellidae</taxon>
        <taxon>Plutella</taxon>
    </lineage>
</organism>
<feature type="region of interest" description="Disordered" evidence="1">
    <location>
        <begin position="1"/>
        <end position="85"/>
    </location>
</feature>
<feature type="compositionally biased region" description="Polar residues" evidence="1">
    <location>
        <begin position="41"/>
        <end position="50"/>
    </location>
</feature>
<protein>
    <submittedName>
        <fullName evidence="2">Uncharacterized protein</fullName>
    </submittedName>
</protein>
<gene>
    <name evidence="2" type="ORF">JYU34_002618</name>
</gene>
<comment type="caution">
    <text evidence="2">The sequence shown here is derived from an EMBL/GenBank/DDBJ whole genome shotgun (WGS) entry which is preliminary data.</text>
</comment>
<feature type="compositionally biased region" description="Pro residues" evidence="1">
    <location>
        <begin position="71"/>
        <end position="82"/>
    </location>
</feature>
<accession>A0ABQ7R2P8</accession>
<sequence>MDIFNSGSNFSSLRDLQHQRGWKRGAPDPERASAPCRGSVESVNNNTQINPRPLAPSGGFVVTEVRGGHLTPPPPPPPPPPCVTGAGANRHYLMFH</sequence>
<evidence type="ECO:0000313" key="2">
    <source>
        <dbReference type="EMBL" id="KAG7311569.1"/>
    </source>
</evidence>
<proteinExistence type="predicted"/>
<evidence type="ECO:0000313" key="3">
    <source>
        <dbReference type="Proteomes" id="UP000823941"/>
    </source>
</evidence>
<dbReference type="Proteomes" id="UP000823941">
    <property type="component" value="Chromosome 4"/>
</dbReference>
<reference evidence="2 3" key="1">
    <citation type="submission" date="2021-06" db="EMBL/GenBank/DDBJ databases">
        <title>A haploid diamondback moth (Plutella xylostella L.) genome assembly resolves 31 chromosomes and identifies a diamide resistance mutation.</title>
        <authorList>
            <person name="Ward C.M."/>
            <person name="Perry K.D."/>
            <person name="Baker G."/>
            <person name="Powis K."/>
            <person name="Heckel D.G."/>
            <person name="Baxter S.W."/>
        </authorList>
    </citation>
    <scope>NUCLEOTIDE SEQUENCE [LARGE SCALE GENOMIC DNA]</scope>
    <source>
        <strain evidence="2 3">LV</strain>
        <tissue evidence="2">Single pupa</tissue>
    </source>
</reference>
<keyword evidence="3" id="KW-1185">Reference proteome</keyword>
<dbReference type="EMBL" id="JAHIBW010000004">
    <property type="protein sequence ID" value="KAG7311569.1"/>
    <property type="molecule type" value="Genomic_DNA"/>
</dbReference>
<name>A0ABQ7R2P8_PLUXY</name>
<feature type="compositionally biased region" description="Polar residues" evidence="1">
    <location>
        <begin position="1"/>
        <end position="14"/>
    </location>
</feature>
<evidence type="ECO:0000256" key="1">
    <source>
        <dbReference type="SAM" id="MobiDB-lite"/>
    </source>
</evidence>